<dbReference type="EMBL" id="AP019514">
    <property type="protein sequence ID" value="BBI64319.1"/>
    <property type="molecule type" value="Genomic_DNA"/>
</dbReference>
<dbReference type="GO" id="GO:0015648">
    <property type="term" value="F:lipid-linked peptidoglycan transporter activity"/>
    <property type="evidence" value="ECO:0007669"/>
    <property type="project" value="TreeGrafter"/>
</dbReference>
<dbReference type="GO" id="GO:0008360">
    <property type="term" value="P:regulation of cell shape"/>
    <property type="evidence" value="ECO:0007669"/>
    <property type="project" value="UniProtKB-KW"/>
</dbReference>
<evidence type="ECO:0000313" key="11">
    <source>
        <dbReference type="EMBL" id="BBI64319.1"/>
    </source>
</evidence>
<dbReference type="InterPro" id="IPR004268">
    <property type="entry name" value="MurJ"/>
</dbReference>
<keyword evidence="3 10" id="KW-0812">Transmembrane</keyword>
<accession>A0A455UJA5</accession>
<dbReference type="PANTHER" id="PTHR47019">
    <property type="entry name" value="LIPID II FLIPPASE MURJ"/>
    <property type="match status" value="1"/>
</dbReference>
<dbReference type="PRINTS" id="PR01806">
    <property type="entry name" value="VIRFACTRMVIN"/>
</dbReference>
<keyword evidence="4" id="KW-0133">Cell shape</keyword>
<evidence type="ECO:0000256" key="7">
    <source>
        <dbReference type="ARBA" id="ARBA00023136"/>
    </source>
</evidence>
<dbReference type="PANTHER" id="PTHR47019:SF1">
    <property type="entry name" value="LIPID II FLIPPASE MURJ"/>
    <property type="match status" value="1"/>
</dbReference>
<keyword evidence="6 10" id="KW-1133">Transmembrane helix</keyword>
<dbReference type="InterPro" id="IPR051050">
    <property type="entry name" value="Lipid_II_flippase_MurJ/MviN"/>
</dbReference>
<reference evidence="11 12" key="1">
    <citation type="journal article" date="2019" name="Microbiol. Resour. Announc.">
        <title>Complete Genome Sequence of Halomonas sulfidaeris Strain Esulfide1 Isolated from a Metal Sulfide Rock at a Depth of 2,200 Meters, Obtained Using Nanopore Sequencing.</title>
        <authorList>
            <person name="Saito M."/>
            <person name="Nishigata A."/>
            <person name="Galipon J."/>
            <person name="Arakawa K."/>
        </authorList>
    </citation>
    <scope>NUCLEOTIDE SEQUENCE [LARGE SCALE GENOMIC DNA]</scope>
    <source>
        <strain evidence="11 12">ATCC BAA-803</strain>
    </source>
</reference>
<feature type="transmembrane region" description="Helical" evidence="10">
    <location>
        <begin position="32"/>
        <end position="60"/>
    </location>
</feature>
<keyword evidence="2" id="KW-1003">Cell membrane</keyword>
<dbReference type="AlphaFoldDB" id="A0A455UJA5"/>
<evidence type="ECO:0000256" key="4">
    <source>
        <dbReference type="ARBA" id="ARBA00022960"/>
    </source>
</evidence>
<sequence length="100" mass="10983">MRRLFAEGAFNQAFVPVLSEYSTQRSREEIRALLNATAGSLTAVLALITAVAMLCAPWLIWVFAPGFGSEPEKLSLTADMLRLTFPYLLLISLTAFRAAC</sequence>
<dbReference type="GO" id="GO:0034204">
    <property type="term" value="P:lipid translocation"/>
    <property type="evidence" value="ECO:0007669"/>
    <property type="project" value="TreeGrafter"/>
</dbReference>
<dbReference type="GO" id="GO:0005886">
    <property type="term" value="C:plasma membrane"/>
    <property type="evidence" value="ECO:0007669"/>
    <property type="project" value="UniProtKB-SubCell"/>
</dbReference>
<evidence type="ECO:0000256" key="8">
    <source>
        <dbReference type="ARBA" id="ARBA00060041"/>
    </source>
</evidence>
<comment type="similarity">
    <text evidence="9">Belongs to the MurJ/MviN family.</text>
</comment>
<evidence type="ECO:0000313" key="12">
    <source>
        <dbReference type="Proteomes" id="UP000320231"/>
    </source>
</evidence>
<dbReference type="Pfam" id="PF03023">
    <property type="entry name" value="MurJ"/>
    <property type="match status" value="1"/>
</dbReference>
<evidence type="ECO:0000256" key="9">
    <source>
        <dbReference type="ARBA" id="ARBA00061532"/>
    </source>
</evidence>
<comment type="function">
    <text evidence="8">Involved in peptidoglycan biosynthesis. Transports lipid-linked peptidoglycan precursors from the inner to the outer leaflet of the cytoplasmic membrane.</text>
</comment>
<evidence type="ECO:0000256" key="10">
    <source>
        <dbReference type="SAM" id="Phobius"/>
    </source>
</evidence>
<evidence type="ECO:0000256" key="1">
    <source>
        <dbReference type="ARBA" id="ARBA00004651"/>
    </source>
</evidence>
<comment type="subcellular location">
    <subcellularLocation>
        <location evidence="1">Cell membrane</location>
        <topology evidence="1">Multi-pass membrane protein</topology>
    </subcellularLocation>
</comment>
<gene>
    <name evidence="11" type="ORF">HSBAA_56250</name>
</gene>
<evidence type="ECO:0000256" key="6">
    <source>
        <dbReference type="ARBA" id="ARBA00022989"/>
    </source>
</evidence>
<proteinExistence type="inferred from homology"/>
<protein>
    <submittedName>
        <fullName evidence="11">Uncharacterized protein</fullName>
    </submittedName>
</protein>
<evidence type="ECO:0000256" key="3">
    <source>
        <dbReference type="ARBA" id="ARBA00022692"/>
    </source>
</evidence>
<evidence type="ECO:0000256" key="5">
    <source>
        <dbReference type="ARBA" id="ARBA00022984"/>
    </source>
</evidence>
<name>A0A455UJA5_9GAMM</name>
<organism evidence="11 12">
    <name type="scientific">Vreelandella sulfidaeris</name>
    <dbReference type="NCBI Taxonomy" id="115553"/>
    <lineage>
        <taxon>Bacteria</taxon>
        <taxon>Pseudomonadati</taxon>
        <taxon>Pseudomonadota</taxon>
        <taxon>Gammaproteobacteria</taxon>
        <taxon>Oceanospirillales</taxon>
        <taxon>Halomonadaceae</taxon>
        <taxon>Vreelandella</taxon>
    </lineage>
</organism>
<keyword evidence="5" id="KW-0573">Peptidoglycan synthesis</keyword>
<keyword evidence="7 10" id="KW-0472">Membrane</keyword>
<dbReference type="Proteomes" id="UP000320231">
    <property type="component" value="Chromosome"/>
</dbReference>
<feature type="transmembrane region" description="Helical" evidence="10">
    <location>
        <begin position="80"/>
        <end position="99"/>
    </location>
</feature>
<dbReference type="GO" id="GO:0009252">
    <property type="term" value="P:peptidoglycan biosynthetic process"/>
    <property type="evidence" value="ECO:0007669"/>
    <property type="project" value="UniProtKB-KW"/>
</dbReference>
<dbReference type="KEGG" id="hsr:HSBAA_56250"/>
<evidence type="ECO:0000256" key="2">
    <source>
        <dbReference type="ARBA" id="ARBA00022475"/>
    </source>
</evidence>